<evidence type="ECO:0000313" key="3">
    <source>
        <dbReference type="Proteomes" id="UP000465622"/>
    </source>
</evidence>
<dbReference type="InterPro" id="IPR010093">
    <property type="entry name" value="SinI_DNA-bd"/>
</dbReference>
<protein>
    <recommendedName>
        <fullName evidence="1">Helix-turn-helix domain-containing protein</fullName>
    </recommendedName>
</protein>
<evidence type="ECO:0000259" key="1">
    <source>
        <dbReference type="Pfam" id="PF12728"/>
    </source>
</evidence>
<dbReference type="Pfam" id="PF12728">
    <property type="entry name" value="HTH_17"/>
    <property type="match status" value="1"/>
</dbReference>
<name>A0ABN5YIY2_MYCME</name>
<keyword evidence="3" id="KW-1185">Reference proteome</keyword>
<organism evidence="2 3">
    <name type="scientific">Mycolicibacterium mageritense</name>
    <name type="common">Mycobacterium mageritense</name>
    <dbReference type="NCBI Taxonomy" id="53462"/>
    <lineage>
        <taxon>Bacteria</taxon>
        <taxon>Bacillati</taxon>
        <taxon>Actinomycetota</taxon>
        <taxon>Actinomycetes</taxon>
        <taxon>Mycobacteriales</taxon>
        <taxon>Mycobacteriaceae</taxon>
        <taxon>Mycolicibacterium</taxon>
    </lineage>
</organism>
<gene>
    <name evidence="2" type="ORF">MMAGJ_73290</name>
</gene>
<dbReference type="RefSeq" id="WP_036443254.1">
    <property type="nucleotide sequence ID" value="NZ_AP022567.1"/>
</dbReference>
<accession>A0ABN5YIY2</accession>
<dbReference type="Proteomes" id="UP000465622">
    <property type="component" value="Chromosome"/>
</dbReference>
<dbReference type="InterPro" id="IPR041657">
    <property type="entry name" value="HTH_17"/>
</dbReference>
<sequence length="65" mass="7395">MIAKTLNPDEELDVTATAVDMECCAETVRRLIRTKKLRAVKAGTRGYRIKRSWIDEYRSSTASFA</sequence>
<dbReference type="NCBIfam" id="TIGR01764">
    <property type="entry name" value="excise"/>
    <property type="match status" value="1"/>
</dbReference>
<evidence type="ECO:0000313" key="2">
    <source>
        <dbReference type="EMBL" id="BBX38047.1"/>
    </source>
</evidence>
<proteinExistence type="predicted"/>
<feature type="domain" description="Helix-turn-helix" evidence="1">
    <location>
        <begin position="23"/>
        <end position="58"/>
    </location>
</feature>
<dbReference type="EMBL" id="AP022567">
    <property type="protein sequence ID" value="BBX38047.1"/>
    <property type="molecule type" value="Genomic_DNA"/>
</dbReference>
<reference evidence="2 3" key="1">
    <citation type="journal article" date="2019" name="Emerg. Microbes Infect.">
        <title>Comprehensive subspecies identification of 175 nontuberculous mycobacteria species based on 7547 genomic profiles.</title>
        <authorList>
            <person name="Matsumoto Y."/>
            <person name="Kinjo T."/>
            <person name="Motooka D."/>
            <person name="Nabeya D."/>
            <person name="Jung N."/>
            <person name="Uechi K."/>
            <person name="Horii T."/>
            <person name="Iida T."/>
            <person name="Fujita J."/>
            <person name="Nakamura S."/>
        </authorList>
    </citation>
    <scope>NUCLEOTIDE SEQUENCE [LARGE SCALE GENOMIC DNA]</scope>
    <source>
        <strain evidence="2 3">JCM 12375</strain>
    </source>
</reference>